<protein>
    <submittedName>
        <fullName evidence="2">Uncharacterized protein</fullName>
    </submittedName>
</protein>
<sequence>MARRLVAAKVRYQSVAMRTGVPWAVIAVIHERESSQSWSRSLAQGDPWDRVSVHVPAGRGPFSSWEEAAIDALVNCAPHAARWRDWTVGGALTLLEQYNGLGYARRGLPSPYVWAGTDQYRAGKYVRDGVYDPQAIDRQPGCAGLLKAMMEIDPTISFAKGKEETEPPPVAGAPAPSRASIRHPAKGSIGALFAALVKRVFSVR</sequence>
<reference evidence="2" key="1">
    <citation type="submission" date="2020-05" db="EMBL/GenBank/DDBJ databases">
        <title>Nod-independent and nitrogen-fixing Bradyrhizobium aeschynomene sp. nov. isolated from nodules of Aeschynomene indica.</title>
        <authorList>
            <person name="Zhang Z."/>
        </authorList>
    </citation>
    <scope>NUCLEOTIDE SEQUENCE</scope>
    <source>
        <strain evidence="2">83012</strain>
    </source>
</reference>
<evidence type="ECO:0000313" key="3">
    <source>
        <dbReference type="Proteomes" id="UP000886476"/>
    </source>
</evidence>
<comment type="caution">
    <text evidence="2">The sequence shown here is derived from an EMBL/GenBank/DDBJ whole genome shotgun (WGS) entry which is preliminary data.</text>
</comment>
<evidence type="ECO:0000256" key="1">
    <source>
        <dbReference type="SAM" id="MobiDB-lite"/>
    </source>
</evidence>
<dbReference type="Proteomes" id="UP000886476">
    <property type="component" value="Unassembled WGS sequence"/>
</dbReference>
<proteinExistence type="predicted"/>
<evidence type="ECO:0000313" key="2">
    <source>
        <dbReference type="EMBL" id="NPU67540.1"/>
    </source>
</evidence>
<name>A0ABX2CIN1_9BRAD</name>
<feature type="region of interest" description="Disordered" evidence="1">
    <location>
        <begin position="160"/>
        <end position="179"/>
    </location>
</feature>
<keyword evidence="3" id="KW-1185">Reference proteome</keyword>
<gene>
    <name evidence="2" type="ORF">HL667_21230</name>
</gene>
<organism evidence="2 3">
    <name type="scientific">Bradyrhizobium aeschynomenes</name>
    <dbReference type="NCBI Taxonomy" id="2734909"/>
    <lineage>
        <taxon>Bacteria</taxon>
        <taxon>Pseudomonadati</taxon>
        <taxon>Pseudomonadota</taxon>
        <taxon>Alphaproteobacteria</taxon>
        <taxon>Hyphomicrobiales</taxon>
        <taxon>Nitrobacteraceae</taxon>
        <taxon>Bradyrhizobium</taxon>
    </lineage>
</organism>
<accession>A0ABX2CIN1</accession>
<dbReference type="EMBL" id="JABFDN010000007">
    <property type="protein sequence ID" value="NPU67540.1"/>
    <property type="molecule type" value="Genomic_DNA"/>
</dbReference>